<dbReference type="AlphaFoldDB" id="A0A1S3VXL5"/>
<feature type="domain" description="Retrotransposon gag" evidence="2">
    <location>
        <begin position="47"/>
        <end position="134"/>
    </location>
</feature>
<dbReference type="InterPro" id="IPR005162">
    <property type="entry name" value="Retrotrans_gag_dom"/>
</dbReference>
<name>A0A1S3VXL5_VIGRR</name>
<accession>A0A1S3VXL5</accession>
<protein>
    <submittedName>
        <fullName evidence="4">Uncharacterized protein LOC106779242</fullName>
    </submittedName>
</protein>
<dbReference type="Proteomes" id="UP000087766">
    <property type="component" value="Unplaced"/>
</dbReference>
<dbReference type="Gene3D" id="2.40.70.10">
    <property type="entry name" value="Acid Proteases"/>
    <property type="match status" value="1"/>
</dbReference>
<feature type="compositionally biased region" description="Basic and acidic residues" evidence="1">
    <location>
        <begin position="265"/>
        <end position="284"/>
    </location>
</feature>
<feature type="region of interest" description="Disordered" evidence="1">
    <location>
        <begin position="525"/>
        <end position="556"/>
    </location>
</feature>
<keyword evidence="3" id="KW-1185">Reference proteome</keyword>
<dbReference type="RefSeq" id="XP_014522804.1">
    <property type="nucleotide sequence ID" value="XM_014667318.1"/>
</dbReference>
<organism evidence="3 4">
    <name type="scientific">Vigna radiata var. radiata</name>
    <name type="common">Mung bean</name>
    <name type="synonym">Phaseolus aureus</name>
    <dbReference type="NCBI Taxonomy" id="3916"/>
    <lineage>
        <taxon>Eukaryota</taxon>
        <taxon>Viridiplantae</taxon>
        <taxon>Streptophyta</taxon>
        <taxon>Embryophyta</taxon>
        <taxon>Tracheophyta</taxon>
        <taxon>Spermatophyta</taxon>
        <taxon>Magnoliopsida</taxon>
        <taxon>eudicotyledons</taxon>
        <taxon>Gunneridae</taxon>
        <taxon>Pentapetalae</taxon>
        <taxon>rosids</taxon>
        <taxon>fabids</taxon>
        <taxon>Fabales</taxon>
        <taxon>Fabaceae</taxon>
        <taxon>Papilionoideae</taxon>
        <taxon>50 kb inversion clade</taxon>
        <taxon>NPAAA clade</taxon>
        <taxon>indigoferoid/millettioid clade</taxon>
        <taxon>Phaseoleae</taxon>
        <taxon>Vigna</taxon>
    </lineage>
</organism>
<feature type="region of interest" description="Disordered" evidence="1">
    <location>
        <begin position="253"/>
        <end position="324"/>
    </location>
</feature>
<evidence type="ECO:0000313" key="3">
    <source>
        <dbReference type="Proteomes" id="UP000087766"/>
    </source>
</evidence>
<dbReference type="Pfam" id="PF03732">
    <property type="entry name" value="Retrotrans_gag"/>
    <property type="match status" value="1"/>
</dbReference>
<dbReference type="InterPro" id="IPR021109">
    <property type="entry name" value="Peptidase_aspartic_dom_sf"/>
</dbReference>
<gene>
    <name evidence="4" type="primary">LOC106779242</name>
</gene>
<dbReference type="PANTHER" id="PTHR33240">
    <property type="entry name" value="OS08G0508500 PROTEIN"/>
    <property type="match status" value="1"/>
</dbReference>
<dbReference type="CDD" id="cd00303">
    <property type="entry name" value="retropepsin_like"/>
    <property type="match status" value="1"/>
</dbReference>
<reference evidence="4" key="1">
    <citation type="submission" date="2025-08" db="UniProtKB">
        <authorList>
            <consortium name="RefSeq"/>
        </authorList>
    </citation>
    <scope>IDENTIFICATION</scope>
    <source>
        <tissue evidence="4">Leaf</tissue>
    </source>
</reference>
<feature type="compositionally biased region" description="Basic and acidic residues" evidence="1">
    <location>
        <begin position="140"/>
        <end position="155"/>
    </location>
</feature>
<proteinExistence type="predicted"/>
<evidence type="ECO:0000259" key="2">
    <source>
        <dbReference type="Pfam" id="PF03732"/>
    </source>
</evidence>
<dbReference type="GeneID" id="106779242"/>
<dbReference type="PANTHER" id="PTHR33240:SF15">
    <property type="entry name" value="GAG-PRO-LIKE PROTEIN"/>
    <property type="match status" value="1"/>
</dbReference>
<feature type="compositionally biased region" description="Basic and acidic residues" evidence="1">
    <location>
        <begin position="525"/>
        <end position="541"/>
    </location>
</feature>
<dbReference type="OrthoDB" id="1751727at2759"/>
<dbReference type="KEGG" id="vra:106779242"/>
<sequence length="606" mass="69501">MDVYISEHFVLPQLSIYNETTDPDDHVQAFSTRMAFRTGNRAIWCRAFSLSLEGEALEWFNSLPPNSIQSFEGLKEMFDRQFASSRTQDPTVFELSNLKQGKEETLKTFMDRKCPITMEELRDRAADEVRVEEMKQAYKKEAQESKERVEGKRPEGQTARPVGFKPRELPRGPRFQQYTPLNAHPAHILQEALNINLIPLLKKRPTPPGADNNKHCLYHQNQGHTTEECVTLRDKIEELIKVGQLRQYIRTASNTMLHERHRSPVRRDDRSRSRRPPYKEDRPRYEKRRSRSRSRSKDRPIRGRINTISGGFAGGGPSSSARKRHVRALRSVNSIRSTRKSMPPITFTDEDFHAPDLDQNDPMVITTEIAQYEMGKVLIDQGSSTNILYWKTFQQMDLSDDLIVSFQEQIVGFAGERVDMHGYVDLHTRLGTGREGEEKKIRYLLVDANTSYNVLLGRPCLNTFGVIVSTPHLTMKYPTEQGRVIIVKADQKTTTECYAAGLKMYPRTCRAKMARSEVAMADLDPRTNTDDRIEPHGELRPIKVGTNDGQNTMMASDLDPDVEEKLKATLWKNRDMFAWTAANMPNIHPSVITHRLALFKEAKPVA</sequence>
<evidence type="ECO:0000256" key="1">
    <source>
        <dbReference type="SAM" id="MobiDB-lite"/>
    </source>
</evidence>
<evidence type="ECO:0000313" key="4">
    <source>
        <dbReference type="RefSeq" id="XP_014522804.1"/>
    </source>
</evidence>
<feature type="compositionally biased region" description="Basic residues" evidence="1">
    <location>
        <begin position="285"/>
        <end position="294"/>
    </location>
</feature>
<feature type="region of interest" description="Disordered" evidence="1">
    <location>
        <begin position="140"/>
        <end position="171"/>
    </location>
</feature>